<feature type="domain" description="Type I cytokine receptor cytokine-binding" evidence="9">
    <location>
        <begin position="198"/>
        <end position="291"/>
    </location>
</feature>
<reference evidence="10" key="2">
    <citation type="submission" date="2025-08" db="UniProtKB">
        <authorList>
            <consortium name="Ensembl"/>
        </authorList>
    </citation>
    <scope>IDENTIFICATION</scope>
</reference>
<evidence type="ECO:0000256" key="7">
    <source>
        <dbReference type="ARBA" id="ARBA00023180"/>
    </source>
</evidence>
<evidence type="ECO:0000256" key="1">
    <source>
        <dbReference type="ARBA" id="ARBA00004479"/>
    </source>
</evidence>
<dbReference type="InterPro" id="IPR013783">
    <property type="entry name" value="Ig-like_fold"/>
</dbReference>
<dbReference type="CTD" id="3598"/>
<keyword evidence="5 8" id="KW-0472">Membrane</keyword>
<dbReference type="GO" id="GO:0004896">
    <property type="term" value="F:cytokine receptor activity"/>
    <property type="evidence" value="ECO:0007669"/>
    <property type="project" value="TreeGrafter"/>
</dbReference>
<evidence type="ECO:0000256" key="6">
    <source>
        <dbReference type="ARBA" id="ARBA00023170"/>
    </source>
</evidence>
<dbReference type="KEGG" id="csem:103395558"/>
<reference evidence="10 11" key="1">
    <citation type="journal article" date="2014" name="Nat. Genet.">
        <title>Whole-genome sequence of a flatfish provides insights into ZW sex chromosome evolution and adaptation to a benthic lifestyle.</title>
        <authorList>
            <person name="Chen S."/>
            <person name="Zhang G."/>
            <person name="Shao C."/>
            <person name="Huang Q."/>
            <person name="Liu G."/>
            <person name="Zhang P."/>
            <person name="Song W."/>
            <person name="An N."/>
            <person name="Chalopin D."/>
            <person name="Volff J.N."/>
            <person name="Hong Y."/>
            <person name="Li Q."/>
            <person name="Sha Z."/>
            <person name="Zhou H."/>
            <person name="Xie M."/>
            <person name="Yu Q."/>
            <person name="Liu Y."/>
            <person name="Xiang H."/>
            <person name="Wang N."/>
            <person name="Wu K."/>
            <person name="Yang C."/>
            <person name="Zhou Q."/>
            <person name="Liao X."/>
            <person name="Yang L."/>
            <person name="Hu Q."/>
            <person name="Zhang J."/>
            <person name="Meng L."/>
            <person name="Jin L."/>
            <person name="Tian Y."/>
            <person name="Lian J."/>
            <person name="Yang J."/>
            <person name="Miao G."/>
            <person name="Liu S."/>
            <person name="Liang Z."/>
            <person name="Yan F."/>
            <person name="Li Y."/>
            <person name="Sun B."/>
            <person name="Zhang H."/>
            <person name="Zhang J."/>
            <person name="Zhu Y."/>
            <person name="Du M."/>
            <person name="Zhao Y."/>
            <person name="Schartl M."/>
            <person name="Tang Q."/>
            <person name="Wang J."/>
        </authorList>
    </citation>
    <scope>NUCLEOTIDE SEQUENCE</scope>
</reference>
<proteinExistence type="predicted"/>
<evidence type="ECO:0000313" key="10">
    <source>
        <dbReference type="Ensembl" id="ENSCSEP00000031471.1"/>
    </source>
</evidence>
<keyword evidence="11" id="KW-1185">Reference proteome</keyword>
<dbReference type="STRING" id="244447.ENSCSEP00000031471"/>
<name>A0A3P8X1A4_CYNSE</name>
<keyword evidence="6" id="KW-0675">Receptor</keyword>
<dbReference type="PANTHER" id="PTHR23037:SF45">
    <property type="entry name" value="INTERLEUKIN 13 RECEPTOR SUBUNIT ALPHA 2"/>
    <property type="match status" value="1"/>
</dbReference>
<dbReference type="PANTHER" id="PTHR23037">
    <property type="entry name" value="CYTOKINE RECEPTOR"/>
    <property type="match status" value="1"/>
</dbReference>
<protein>
    <submittedName>
        <fullName evidence="10">Interleukin 13 receptor, alpha 2</fullName>
    </submittedName>
</protein>
<accession>A0A3P8X1A4</accession>
<dbReference type="Proteomes" id="UP000265120">
    <property type="component" value="Chromosome 19"/>
</dbReference>
<comment type="subcellular location">
    <subcellularLocation>
        <location evidence="1">Membrane</location>
        <topology evidence="1">Single-pass type I membrane protein</topology>
    </subcellularLocation>
</comment>
<evidence type="ECO:0000256" key="5">
    <source>
        <dbReference type="ARBA" id="ARBA00023136"/>
    </source>
</evidence>
<dbReference type="GO" id="GO:0009897">
    <property type="term" value="C:external side of plasma membrane"/>
    <property type="evidence" value="ECO:0007669"/>
    <property type="project" value="TreeGrafter"/>
</dbReference>
<evidence type="ECO:0000313" key="11">
    <source>
        <dbReference type="Proteomes" id="UP000265120"/>
    </source>
</evidence>
<dbReference type="GeneID" id="103395558"/>
<organism evidence="10 11">
    <name type="scientific">Cynoglossus semilaevis</name>
    <name type="common">Tongue sole</name>
    <dbReference type="NCBI Taxonomy" id="244447"/>
    <lineage>
        <taxon>Eukaryota</taxon>
        <taxon>Metazoa</taxon>
        <taxon>Chordata</taxon>
        <taxon>Craniata</taxon>
        <taxon>Vertebrata</taxon>
        <taxon>Euteleostomi</taxon>
        <taxon>Actinopterygii</taxon>
        <taxon>Neopterygii</taxon>
        <taxon>Teleostei</taxon>
        <taxon>Neoteleostei</taxon>
        <taxon>Acanthomorphata</taxon>
        <taxon>Carangaria</taxon>
        <taxon>Pleuronectiformes</taxon>
        <taxon>Pleuronectoidei</taxon>
        <taxon>Cynoglossidae</taxon>
        <taxon>Cynoglossinae</taxon>
        <taxon>Cynoglossus</taxon>
    </lineage>
</organism>
<reference evidence="10" key="3">
    <citation type="submission" date="2025-09" db="UniProtKB">
        <authorList>
            <consortium name="Ensembl"/>
        </authorList>
    </citation>
    <scope>IDENTIFICATION</scope>
</reference>
<dbReference type="Ensembl" id="ENSCSET00000031880.1">
    <property type="protein sequence ID" value="ENSCSEP00000031471.1"/>
    <property type="gene ID" value="ENSCSEG00000020143.1"/>
</dbReference>
<feature type="transmembrane region" description="Helical" evidence="8">
    <location>
        <begin position="46"/>
        <end position="74"/>
    </location>
</feature>
<evidence type="ECO:0000256" key="3">
    <source>
        <dbReference type="ARBA" id="ARBA00022729"/>
    </source>
</evidence>
<dbReference type="OrthoDB" id="9826641at2759"/>
<keyword evidence="4 8" id="KW-1133">Transmembrane helix</keyword>
<dbReference type="InterPro" id="IPR036116">
    <property type="entry name" value="FN3_sf"/>
</dbReference>
<evidence type="ECO:0000256" key="2">
    <source>
        <dbReference type="ARBA" id="ARBA00022692"/>
    </source>
</evidence>
<keyword evidence="7" id="KW-0325">Glycoprotein</keyword>
<dbReference type="InterPro" id="IPR015321">
    <property type="entry name" value="TypeI_recpt_CBD"/>
</dbReference>
<dbReference type="RefSeq" id="XP_008331528.2">
    <property type="nucleotide sequence ID" value="XM_008333306.3"/>
</dbReference>
<dbReference type="AlphaFoldDB" id="A0A3P8X1A4"/>
<dbReference type="Gene3D" id="2.60.40.10">
    <property type="entry name" value="Immunoglobulins"/>
    <property type="match status" value="3"/>
</dbReference>
<evidence type="ECO:0000256" key="4">
    <source>
        <dbReference type="ARBA" id="ARBA00022989"/>
    </source>
</evidence>
<keyword evidence="2 8" id="KW-0812">Transmembrane</keyword>
<evidence type="ECO:0000256" key="8">
    <source>
        <dbReference type="SAM" id="Phobius"/>
    </source>
</evidence>
<keyword evidence="3" id="KW-0732">Signal</keyword>
<dbReference type="GeneTree" id="ENSGT00940000159971"/>
<dbReference type="Pfam" id="PF09240">
    <property type="entry name" value="IL6Ra-bind"/>
    <property type="match status" value="1"/>
</dbReference>
<dbReference type="InParanoid" id="A0A3P8X1A4"/>
<evidence type="ECO:0000259" key="9">
    <source>
        <dbReference type="Pfam" id="PF09240"/>
    </source>
</evidence>
<sequence>MAFKWLTQPTADLSLHLPEPVADDRRSFIQAPSSNLDRISQFTVEVFSFLLFFFSLSTGMAMFSHPAALMLLFITCRNIQRCITLNVDPPENLRLFDPGHLGHLEMTWSPPASLTNVTHCLKLYQLEYFNSYTNSWTVIRTPGRSYSAQFDLMKDVEVRVYTVLRGLCTNGTTLMSSHYAEVVQKPSNTGLKNTRVKDFNCVFYNMENMECSWRSQKAKKAISKQHLYFWHAKMERAEECPKYFNTTGGLRRGCNLTEKQLPDFTDINFCINGSIPGKIRPTFFSLQIQNHVKPAKTKTLDLREIHDAQLLFKWVPPPGNVPVHCLEWQVEAGPQGPYGKEKKSLITEQTSLTLEVSHGSRSTCAKVRSRLHKYCVDKSIWSEWSDLKCHLVMEEPEGNHN</sequence>
<dbReference type="SUPFAM" id="SSF49265">
    <property type="entry name" value="Fibronectin type III"/>
    <property type="match status" value="3"/>
</dbReference>